<feature type="region of interest" description="Disordered" evidence="1">
    <location>
        <begin position="106"/>
        <end position="131"/>
    </location>
</feature>
<evidence type="ECO:0000313" key="2">
    <source>
        <dbReference type="EMBL" id="KAG8591636.1"/>
    </source>
</evidence>
<sequence>MPNQAPKVSLNRCCRVASRWRGSPRTLMSLEILELHRMRSKELLMAVKSGVGSCGSVFCCRHPLLNDPSLRPCGLRLHLGGCGGHLGRGSGEIWGEELLDPWSCNGRRESPSPSSSFCPPFDCSDAGGLRG</sequence>
<protein>
    <submittedName>
        <fullName evidence="2">Uncharacterized protein</fullName>
    </submittedName>
</protein>
<keyword evidence="3" id="KW-1185">Reference proteome</keyword>
<dbReference type="Proteomes" id="UP000824782">
    <property type="component" value="Unassembled WGS sequence"/>
</dbReference>
<comment type="caution">
    <text evidence="2">The sequence shown here is derived from an EMBL/GenBank/DDBJ whole genome shotgun (WGS) entry which is preliminary data.</text>
</comment>
<organism evidence="2 3">
    <name type="scientific">Engystomops pustulosus</name>
    <name type="common">Tungara frog</name>
    <name type="synonym">Physalaemus pustulosus</name>
    <dbReference type="NCBI Taxonomy" id="76066"/>
    <lineage>
        <taxon>Eukaryota</taxon>
        <taxon>Metazoa</taxon>
        <taxon>Chordata</taxon>
        <taxon>Craniata</taxon>
        <taxon>Vertebrata</taxon>
        <taxon>Euteleostomi</taxon>
        <taxon>Amphibia</taxon>
        <taxon>Batrachia</taxon>
        <taxon>Anura</taxon>
        <taxon>Neobatrachia</taxon>
        <taxon>Hyloidea</taxon>
        <taxon>Leptodactylidae</taxon>
        <taxon>Leiuperinae</taxon>
        <taxon>Engystomops</taxon>
    </lineage>
</organism>
<accession>A0AAV7D4A1</accession>
<evidence type="ECO:0000256" key="1">
    <source>
        <dbReference type="SAM" id="MobiDB-lite"/>
    </source>
</evidence>
<gene>
    <name evidence="2" type="ORF">GDO81_000248</name>
</gene>
<name>A0AAV7D4A1_ENGPU</name>
<evidence type="ECO:0000313" key="3">
    <source>
        <dbReference type="Proteomes" id="UP000824782"/>
    </source>
</evidence>
<proteinExistence type="predicted"/>
<reference evidence="2" key="1">
    <citation type="thesis" date="2020" institute="ProQuest LLC" country="789 East Eisenhower Parkway, Ann Arbor, MI, USA">
        <title>Comparative Genomics and Chromosome Evolution.</title>
        <authorList>
            <person name="Mudd A.B."/>
        </authorList>
    </citation>
    <scope>NUCLEOTIDE SEQUENCE</scope>
    <source>
        <strain evidence="2">237g6f4</strain>
        <tissue evidence="2">Blood</tissue>
    </source>
</reference>
<feature type="compositionally biased region" description="Low complexity" evidence="1">
    <location>
        <begin position="111"/>
        <end position="125"/>
    </location>
</feature>
<dbReference type="AlphaFoldDB" id="A0AAV7D4A1"/>
<dbReference type="EMBL" id="WNYA01000001">
    <property type="protein sequence ID" value="KAG8591636.1"/>
    <property type="molecule type" value="Genomic_DNA"/>
</dbReference>